<sequence>MFKKSWLFLVFLILGLMLGACGSSDVGTGGEGNTAEKKEEAGKKEENKEESKDDGAKKFDASDQSTEVLGMKVALGEIKIAEDKVSVGMNIENTTGAALNFYPDQGQAIIGDMQLDANLFMTSGKVGGEVQGGVKQDGVIEFLAPEGKKIDVESITSIKLVFGDITTADFMQTEPVSFEVPVK</sequence>
<keyword evidence="2" id="KW-0732">Signal</keyword>
<feature type="compositionally biased region" description="Basic and acidic residues" evidence="1">
    <location>
        <begin position="34"/>
        <end position="61"/>
    </location>
</feature>
<keyword evidence="4" id="KW-1185">Reference proteome</keyword>
<evidence type="ECO:0000313" key="4">
    <source>
        <dbReference type="Proteomes" id="UP000823485"/>
    </source>
</evidence>
<evidence type="ECO:0000256" key="1">
    <source>
        <dbReference type="SAM" id="MobiDB-lite"/>
    </source>
</evidence>
<name>A0ABS2R3C1_9BACI</name>
<feature type="region of interest" description="Disordered" evidence="1">
    <location>
        <begin position="27"/>
        <end position="63"/>
    </location>
</feature>
<comment type="caution">
    <text evidence="3">The sequence shown here is derived from an EMBL/GenBank/DDBJ whole genome shotgun (WGS) entry which is preliminary data.</text>
</comment>
<evidence type="ECO:0008006" key="5">
    <source>
        <dbReference type="Google" id="ProtNLM"/>
    </source>
</evidence>
<dbReference type="RefSeq" id="WP_077112868.1">
    <property type="nucleotide sequence ID" value="NZ_JAFBFH010000004.1"/>
</dbReference>
<protein>
    <recommendedName>
        <fullName evidence="5">DUF4352 domain-containing protein</fullName>
    </recommendedName>
</protein>
<dbReference type="Proteomes" id="UP000823485">
    <property type="component" value="Unassembled WGS sequence"/>
</dbReference>
<evidence type="ECO:0000313" key="3">
    <source>
        <dbReference type="EMBL" id="MBM7713880.1"/>
    </source>
</evidence>
<feature type="chain" id="PRO_5046666364" description="DUF4352 domain-containing protein" evidence="2">
    <location>
        <begin position="23"/>
        <end position="183"/>
    </location>
</feature>
<reference evidence="3 4" key="1">
    <citation type="submission" date="2021-01" db="EMBL/GenBank/DDBJ databases">
        <title>Genomic Encyclopedia of Type Strains, Phase IV (KMG-IV): sequencing the most valuable type-strain genomes for metagenomic binning, comparative biology and taxonomic classification.</title>
        <authorList>
            <person name="Goeker M."/>
        </authorList>
    </citation>
    <scope>NUCLEOTIDE SEQUENCE [LARGE SCALE GENOMIC DNA]</scope>
    <source>
        <strain evidence="3 4">DSM 105453</strain>
    </source>
</reference>
<proteinExistence type="predicted"/>
<evidence type="ECO:0000256" key="2">
    <source>
        <dbReference type="SAM" id="SignalP"/>
    </source>
</evidence>
<dbReference type="PROSITE" id="PS51257">
    <property type="entry name" value="PROKAR_LIPOPROTEIN"/>
    <property type="match status" value="1"/>
</dbReference>
<dbReference type="EMBL" id="JAFBFH010000004">
    <property type="protein sequence ID" value="MBM7713880.1"/>
    <property type="molecule type" value="Genomic_DNA"/>
</dbReference>
<organism evidence="3 4">
    <name type="scientific">Siminovitchia thermophila</name>
    <dbReference type="NCBI Taxonomy" id="1245522"/>
    <lineage>
        <taxon>Bacteria</taxon>
        <taxon>Bacillati</taxon>
        <taxon>Bacillota</taxon>
        <taxon>Bacilli</taxon>
        <taxon>Bacillales</taxon>
        <taxon>Bacillaceae</taxon>
        <taxon>Siminovitchia</taxon>
    </lineage>
</organism>
<gene>
    <name evidence="3" type="ORF">JOC94_000850</name>
</gene>
<feature type="signal peptide" evidence="2">
    <location>
        <begin position="1"/>
        <end position="22"/>
    </location>
</feature>
<accession>A0ABS2R3C1</accession>